<feature type="compositionally biased region" description="Low complexity" evidence="1">
    <location>
        <begin position="86"/>
        <end position="98"/>
    </location>
</feature>
<gene>
    <name evidence="3" type="ORF">MKZ38_002888</name>
</gene>
<dbReference type="Proteomes" id="UP001201980">
    <property type="component" value="Unassembled WGS sequence"/>
</dbReference>
<proteinExistence type="predicted"/>
<dbReference type="InterPro" id="IPR028005">
    <property type="entry name" value="AcTrfase_ESCO_Znf_dom"/>
</dbReference>
<sequence>MDGRKQTLHSIDPNIQRKERNKPLRTYGKRTASDMDSQPPTKRRRKTPEDSAAVKSDRGALSEARSRATTAAPTPKKEAPKPPETSKPSKPAAPSKRSILSYFKPRPPTSSSTPPSDVPSPAAEPSSTPPSSPPPAEVRRVPRRLTTRPALMGSPEGSTRTLSMSPALSPSRDTGSRKKGSGGNKKAVQTTLNLSLQGDLTECRTCGMLYNSVHPKDVKLHARRHATTLKQREIQLQQQQQTEDGDN</sequence>
<accession>A0AAD5WUR0</accession>
<feature type="domain" description="N-acetyltransferase ESCO zinc-finger" evidence="2">
    <location>
        <begin position="189"/>
        <end position="226"/>
    </location>
</feature>
<evidence type="ECO:0000256" key="1">
    <source>
        <dbReference type="SAM" id="MobiDB-lite"/>
    </source>
</evidence>
<dbReference type="AlphaFoldDB" id="A0AAD5WUR0"/>
<evidence type="ECO:0000259" key="2">
    <source>
        <dbReference type="Pfam" id="PF13878"/>
    </source>
</evidence>
<organism evidence="3 4">
    <name type="scientific">Zalerion maritima</name>
    <dbReference type="NCBI Taxonomy" id="339359"/>
    <lineage>
        <taxon>Eukaryota</taxon>
        <taxon>Fungi</taxon>
        <taxon>Dikarya</taxon>
        <taxon>Ascomycota</taxon>
        <taxon>Pezizomycotina</taxon>
        <taxon>Sordariomycetes</taxon>
        <taxon>Lulworthiomycetidae</taxon>
        <taxon>Lulworthiales</taxon>
        <taxon>Lulworthiaceae</taxon>
        <taxon>Zalerion</taxon>
    </lineage>
</organism>
<feature type="compositionally biased region" description="Basic and acidic residues" evidence="1">
    <location>
        <begin position="55"/>
        <end position="66"/>
    </location>
</feature>
<protein>
    <recommendedName>
        <fullName evidence="2">N-acetyltransferase ESCO zinc-finger domain-containing protein</fullName>
    </recommendedName>
</protein>
<name>A0AAD5WUR0_9PEZI</name>
<feature type="region of interest" description="Disordered" evidence="1">
    <location>
        <begin position="1"/>
        <end position="189"/>
    </location>
</feature>
<keyword evidence="4" id="KW-1185">Reference proteome</keyword>
<dbReference type="EMBL" id="JAKWBI020000018">
    <property type="protein sequence ID" value="KAJ2906173.1"/>
    <property type="molecule type" value="Genomic_DNA"/>
</dbReference>
<dbReference type="Pfam" id="PF13878">
    <property type="entry name" value="zf-C2H2_3"/>
    <property type="match status" value="1"/>
</dbReference>
<reference evidence="3" key="1">
    <citation type="submission" date="2022-07" db="EMBL/GenBank/DDBJ databases">
        <title>Draft genome sequence of Zalerion maritima ATCC 34329, a (micro)plastics degrading marine fungus.</title>
        <authorList>
            <person name="Paco A."/>
            <person name="Goncalves M.F.M."/>
            <person name="Rocha-Santos T.A.P."/>
            <person name="Alves A."/>
        </authorList>
    </citation>
    <scope>NUCLEOTIDE SEQUENCE</scope>
    <source>
        <strain evidence="3">ATCC 34329</strain>
    </source>
</reference>
<comment type="caution">
    <text evidence="3">The sequence shown here is derived from an EMBL/GenBank/DDBJ whole genome shotgun (WGS) entry which is preliminary data.</text>
</comment>
<feature type="compositionally biased region" description="Polar residues" evidence="1">
    <location>
        <begin position="156"/>
        <end position="173"/>
    </location>
</feature>
<evidence type="ECO:0000313" key="3">
    <source>
        <dbReference type="EMBL" id="KAJ2906173.1"/>
    </source>
</evidence>
<feature type="compositionally biased region" description="Low complexity" evidence="1">
    <location>
        <begin position="109"/>
        <end position="126"/>
    </location>
</feature>
<evidence type="ECO:0000313" key="4">
    <source>
        <dbReference type="Proteomes" id="UP001201980"/>
    </source>
</evidence>
<feature type="compositionally biased region" description="Pro residues" evidence="1">
    <location>
        <begin position="127"/>
        <end position="136"/>
    </location>
</feature>